<comment type="caution">
    <text evidence="1">The sequence shown here is derived from an EMBL/GenBank/DDBJ whole genome shotgun (WGS) entry which is preliminary data.</text>
</comment>
<organism evidence="1 2">
    <name type="scientific">Acorus calamus</name>
    <name type="common">Sweet flag</name>
    <dbReference type="NCBI Taxonomy" id="4465"/>
    <lineage>
        <taxon>Eukaryota</taxon>
        <taxon>Viridiplantae</taxon>
        <taxon>Streptophyta</taxon>
        <taxon>Embryophyta</taxon>
        <taxon>Tracheophyta</taxon>
        <taxon>Spermatophyta</taxon>
        <taxon>Magnoliopsida</taxon>
        <taxon>Liliopsida</taxon>
        <taxon>Acoraceae</taxon>
        <taxon>Acorus</taxon>
    </lineage>
</organism>
<sequence length="53" mass="6155">MGLGIREVYHRILYDVAHVGGGYWTQRETWEKQVFSYASPLLPAQADCVWREA</sequence>
<proteinExistence type="predicted"/>
<name>A0AAV9CZR6_ACOCL</name>
<dbReference type="Proteomes" id="UP001180020">
    <property type="component" value="Unassembled WGS sequence"/>
</dbReference>
<reference evidence="1" key="2">
    <citation type="submission" date="2023-06" db="EMBL/GenBank/DDBJ databases">
        <authorList>
            <person name="Ma L."/>
            <person name="Liu K.-W."/>
            <person name="Li Z."/>
            <person name="Hsiao Y.-Y."/>
            <person name="Qi Y."/>
            <person name="Fu T."/>
            <person name="Tang G."/>
            <person name="Zhang D."/>
            <person name="Sun W.-H."/>
            <person name="Liu D.-K."/>
            <person name="Li Y."/>
            <person name="Chen G.-Z."/>
            <person name="Liu X.-D."/>
            <person name="Liao X.-Y."/>
            <person name="Jiang Y.-T."/>
            <person name="Yu X."/>
            <person name="Hao Y."/>
            <person name="Huang J."/>
            <person name="Zhao X.-W."/>
            <person name="Ke S."/>
            <person name="Chen Y.-Y."/>
            <person name="Wu W.-L."/>
            <person name="Hsu J.-L."/>
            <person name="Lin Y.-F."/>
            <person name="Huang M.-D."/>
            <person name="Li C.-Y."/>
            <person name="Huang L."/>
            <person name="Wang Z.-W."/>
            <person name="Zhao X."/>
            <person name="Zhong W.-Y."/>
            <person name="Peng D.-H."/>
            <person name="Ahmad S."/>
            <person name="Lan S."/>
            <person name="Zhang J.-S."/>
            <person name="Tsai W.-C."/>
            <person name="Van De Peer Y."/>
            <person name="Liu Z.-J."/>
        </authorList>
    </citation>
    <scope>NUCLEOTIDE SEQUENCE</scope>
    <source>
        <strain evidence="1">CP</strain>
        <tissue evidence="1">Leaves</tissue>
    </source>
</reference>
<evidence type="ECO:0000313" key="2">
    <source>
        <dbReference type="Proteomes" id="UP001180020"/>
    </source>
</evidence>
<reference evidence="1" key="1">
    <citation type="journal article" date="2023" name="Nat. Commun.">
        <title>Diploid and tetraploid genomes of Acorus and the evolution of monocots.</title>
        <authorList>
            <person name="Ma L."/>
            <person name="Liu K.W."/>
            <person name="Li Z."/>
            <person name="Hsiao Y.Y."/>
            <person name="Qi Y."/>
            <person name="Fu T."/>
            <person name="Tang G.D."/>
            <person name="Zhang D."/>
            <person name="Sun W.H."/>
            <person name="Liu D.K."/>
            <person name="Li Y."/>
            <person name="Chen G.Z."/>
            <person name="Liu X.D."/>
            <person name="Liao X.Y."/>
            <person name="Jiang Y.T."/>
            <person name="Yu X."/>
            <person name="Hao Y."/>
            <person name="Huang J."/>
            <person name="Zhao X.W."/>
            <person name="Ke S."/>
            <person name="Chen Y.Y."/>
            <person name="Wu W.L."/>
            <person name="Hsu J.L."/>
            <person name="Lin Y.F."/>
            <person name="Huang M.D."/>
            <person name="Li C.Y."/>
            <person name="Huang L."/>
            <person name="Wang Z.W."/>
            <person name="Zhao X."/>
            <person name="Zhong W.Y."/>
            <person name="Peng D.H."/>
            <person name="Ahmad S."/>
            <person name="Lan S."/>
            <person name="Zhang J.S."/>
            <person name="Tsai W.C."/>
            <person name="Van de Peer Y."/>
            <person name="Liu Z.J."/>
        </authorList>
    </citation>
    <scope>NUCLEOTIDE SEQUENCE</scope>
    <source>
        <strain evidence="1">CP</strain>
    </source>
</reference>
<dbReference type="EMBL" id="JAUJYO010000016">
    <property type="protein sequence ID" value="KAK1294236.1"/>
    <property type="molecule type" value="Genomic_DNA"/>
</dbReference>
<evidence type="ECO:0000313" key="1">
    <source>
        <dbReference type="EMBL" id="KAK1294236.1"/>
    </source>
</evidence>
<keyword evidence="2" id="KW-1185">Reference proteome</keyword>
<accession>A0AAV9CZR6</accession>
<gene>
    <name evidence="1" type="ORF">QJS10_CPA16g00650</name>
</gene>
<dbReference type="AlphaFoldDB" id="A0AAV9CZR6"/>
<protein>
    <submittedName>
        <fullName evidence="1">Uncharacterized protein</fullName>
    </submittedName>
</protein>